<evidence type="ECO:0000313" key="2">
    <source>
        <dbReference type="EMBL" id="GAQ24813.1"/>
    </source>
</evidence>
<reference evidence="2" key="1">
    <citation type="journal article" date="2016" name="Genome Announc.">
        <title>Draft Genome Sequence of the Syntrophic Lactate-Degrading Bacterium Tepidanaerobacter syntrophicus JLT.</title>
        <authorList>
            <person name="Matsuura N."/>
            <person name="Ohashi A."/>
            <person name="Tourlousse D.M."/>
            <person name="Sekiguchi Y."/>
        </authorList>
    </citation>
    <scope>NUCLEOTIDE SEQUENCE [LARGE SCALE GENOMIC DNA]</scope>
    <source>
        <strain evidence="2">JL</strain>
    </source>
</reference>
<organism evidence="2">
    <name type="scientific">Tepidanaerobacter syntrophicus</name>
    <dbReference type="NCBI Taxonomy" id="224999"/>
    <lineage>
        <taxon>Bacteria</taxon>
        <taxon>Bacillati</taxon>
        <taxon>Bacillota</taxon>
        <taxon>Clostridia</taxon>
        <taxon>Thermosediminibacterales</taxon>
        <taxon>Tepidanaerobacteraceae</taxon>
        <taxon>Tepidanaerobacter</taxon>
    </lineage>
</organism>
<feature type="transmembrane region" description="Helical" evidence="1">
    <location>
        <begin position="382"/>
        <end position="404"/>
    </location>
</feature>
<keyword evidence="3" id="KW-1185">Reference proteome</keyword>
<dbReference type="PANTHER" id="PTHR30282">
    <property type="entry name" value="P-AMINOBENZOYL GLUTAMATE TRANSPORTER"/>
    <property type="match status" value="1"/>
</dbReference>
<dbReference type="Proteomes" id="UP000062160">
    <property type="component" value="Unassembled WGS sequence"/>
</dbReference>
<keyword evidence="1" id="KW-0812">Transmembrane</keyword>
<dbReference type="PANTHER" id="PTHR30282:SF0">
    <property type="entry name" value="P-AMINOBENZOYL-GLUTAMATE TRANSPORT PROTEIN"/>
    <property type="match status" value="1"/>
</dbReference>
<feature type="transmembrane region" description="Helical" evidence="1">
    <location>
        <begin position="215"/>
        <end position="233"/>
    </location>
</feature>
<dbReference type="GO" id="GO:1902604">
    <property type="term" value="P:p-aminobenzoyl-glutamate transmembrane transport"/>
    <property type="evidence" value="ECO:0007669"/>
    <property type="project" value="InterPro"/>
</dbReference>
<feature type="transmembrane region" description="Helical" evidence="1">
    <location>
        <begin position="119"/>
        <end position="138"/>
    </location>
</feature>
<feature type="transmembrane region" description="Helical" evidence="1">
    <location>
        <begin position="172"/>
        <end position="195"/>
    </location>
</feature>
<feature type="transmembrane region" description="Helical" evidence="1">
    <location>
        <begin position="31"/>
        <end position="57"/>
    </location>
</feature>
<evidence type="ECO:0000256" key="1">
    <source>
        <dbReference type="SAM" id="Phobius"/>
    </source>
</evidence>
<dbReference type="GO" id="GO:0015558">
    <property type="term" value="F:secondary active p-aminobenzoyl-glutamate transmembrane transporter activity"/>
    <property type="evidence" value="ECO:0007669"/>
    <property type="project" value="InterPro"/>
</dbReference>
<dbReference type="STRING" id="224999.GCA_001485475_00819"/>
<feature type="transmembrane region" description="Helical" evidence="1">
    <location>
        <begin position="476"/>
        <end position="497"/>
    </location>
</feature>
<keyword evidence="1" id="KW-1133">Transmembrane helix</keyword>
<dbReference type="RefSeq" id="WP_059031991.1">
    <property type="nucleotide sequence ID" value="NZ_BSDN01000003.1"/>
</dbReference>
<feature type="transmembrane region" description="Helical" evidence="1">
    <location>
        <begin position="342"/>
        <end position="362"/>
    </location>
</feature>
<feature type="transmembrane region" description="Helical" evidence="1">
    <location>
        <begin position="270"/>
        <end position="289"/>
    </location>
</feature>
<accession>A0A0U9HDQ6</accession>
<feature type="transmembrane region" description="Helical" evidence="1">
    <location>
        <begin position="411"/>
        <end position="430"/>
    </location>
</feature>
<dbReference type="AlphaFoldDB" id="A0A0U9HDQ6"/>
<dbReference type="Pfam" id="PF03806">
    <property type="entry name" value="ABG_transport"/>
    <property type="match status" value="1"/>
</dbReference>
<protein>
    <submittedName>
        <fullName evidence="2">Aminobenzoyl-glutamate transport protein</fullName>
    </submittedName>
</protein>
<evidence type="ECO:0000313" key="3">
    <source>
        <dbReference type="Proteomes" id="UP000062160"/>
    </source>
</evidence>
<gene>
    <name evidence="2" type="ORF">TSYNT_6194</name>
</gene>
<sequence>MTKNELTKQKGSFERFLDWVERVGNKLPHPFFLFVYLTIGIMLLSAVLSILQVSAINPGSGEEVMVKSLLTREGVEWMLVNALKNFTGFAPLGLVLSMQMGIGLAEQAGLLSAFMRKTMYGAPLWAISLAVMFVGINGNIASDASIVIIPTLAASIYLSLGKNPLVGLMAGYAAACAGFSANLIIAGTDALLAGITQEAVKIIDPSIQVNPSINWYFMFASTFIFTFVGAWVTDKIIAPRLGEYKGKIKVAENQDLTPIENLALKNTGKAALIFLVILAVAVLPKNAILRNAETGGLIPSPLLNGIIPILMLFFITIGVAYGKTVGTIKTAGDIPKLMAEAVKTMSSYIVLVFIIGQFVAYFNWTNIGVVIAVKGAEFLQNVGFTGLPLIIGIILLSTIVNLFIGSGSAKWSILAPIFVPMLMLLGYSPAMTQVIYRIGDSSTNPITPLFPYFPIALGLAQHYDEDAGIGTLMSLMLPYALIFLVVWTLQLIVWMVLDLPLGPGAGIYM</sequence>
<dbReference type="InterPro" id="IPR004697">
    <property type="entry name" value="AbgT"/>
</dbReference>
<dbReference type="OrthoDB" id="3314392at2"/>
<proteinExistence type="predicted"/>
<keyword evidence="1" id="KW-0472">Membrane</keyword>
<feature type="transmembrane region" description="Helical" evidence="1">
    <location>
        <begin position="301"/>
        <end position="321"/>
    </location>
</feature>
<name>A0A0U9HDQ6_9FIRM</name>
<dbReference type="EMBL" id="DF977000">
    <property type="protein sequence ID" value="GAQ24813.1"/>
    <property type="molecule type" value="Genomic_DNA"/>
</dbReference>